<dbReference type="GO" id="GO:0004719">
    <property type="term" value="F:protein-L-isoaspartate (D-aspartate) O-methyltransferase activity"/>
    <property type="evidence" value="ECO:0007669"/>
    <property type="project" value="UniProtKB-UniRule"/>
</dbReference>
<organism evidence="9">
    <name type="scientific">Oxalobacter aliiformigenes</name>
    <dbReference type="NCBI Taxonomy" id="2946593"/>
    <lineage>
        <taxon>Bacteria</taxon>
        <taxon>Pseudomonadati</taxon>
        <taxon>Pseudomonadota</taxon>
        <taxon>Betaproteobacteria</taxon>
        <taxon>Burkholderiales</taxon>
        <taxon>Oxalobacteraceae</taxon>
        <taxon>Oxalobacter</taxon>
    </lineage>
</organism>
<dbReference type="RefSeq" id="WP_269315880.1">
    <property type="nucleotide sequence ID" value="NZ_CP098251.1"/>
</dbReference>
<dbReference type="CDD" id="cd02440">
    <property type="entry name" value="AdoMet_MTases"/>
    <property type="match status" value="1"/>
</dbReference>
<dbReference type="InterPro" id="IPR029063">
    <property type="entry name" value="SAM-dependent_MTases_sf"/>
</dbReference>
<dbReference type="AlphaFoldDB" id="A0A9E9LB12"/>
<dbReference type="EC" id="2.1.1.77" evidence="7"/>
<proteinExistence type="inferred from homology"/>
<dbReference type="GO" id="GO:0032259">
    <property type="term" value="P:methylation"/>
    <property type="evidence" value="ECO:0007669"/>
    <property type="project" value="UniProtKB-KW"/>
</dbReference>
<dbReference type="GO" id="GO:0005737">
    <property type="term" value="C:cytoplasm"/>
    <property type="evidence" value="ECO:0007669"/>
    <property type="project" value="UniProtKB-SubCell"/>
</dbReference>
<sequence>MSKKTKTFPLPLSSVMGRSSFEKPDYFGNRSRFDSVTVDGRPGKRKTDVPESKPVRFQGASLNGPVASKTLRSMTERLARAGIADTVVLNAIGQIPRHLFVEPGLSGQAYEDVALPIGAHQTISKPSTIAKMLEALRAGSRQPCMKKILEIGTGCGYQAAILAKIANEVYSVERIKSLHELARRNLRSLRIANLRLHYGDGMLGLPQVAPFDGIIVAAAGVQVPDALLDQLAIGGRLVAPIGLERQTLQLVERVSENKWESTVLDDCHFVPLRRGTV</sequence>
<evidence type="ECO:0000256" key="3">
    <source>
        <dbReference type="ARBA" id="ARBA00022490"/>
    </source>
</evidence>
<name>A0A9E9LB12_9BURK</name>
<dbReference type="GO" id="GO:0030091">
    <property type="term" value="P:protein repair"/>
    <property type="evidence" value="ECO:0007669"/>
    <property type="project" value="UniProtKB-UniRule"/>
</dbReference>
<keyword evidence="5 7" id="KW-0808">Transferase</keyword>
<evidence type="ECO:0000256" key="8">
    <source>
        <dbReference type="SAM" id="MobiDB-lite"/>
    </source>
</evidence>
<feature type="compositionally biased region" description="Basic and acidic residues" evidence="8">
    <location>
        <begin position="41"/>
        <end position="54"/>
    </location>
</feature>
<dbReference type="Proteomes" id="UP001164819">
    <property type="component" value="Chromosome"/>
</dbReference>
<dbReference type="Pfam" id="PF01135">
    <property type="entry name" value="PCMT"/>
    <property type="match status" value="1"/>
</dbReference>
<evidence type="ECO:0000256" key="6">
    <source>
        <dbReference type="ARBA" id="ARBA00022691"/>
    </source>
</evidence>
<dbReference type="SUPFAM" id="SSF53335">
    <property type="entry name" value="S-adenosyl-L-methionine-dependent methyltransferases"/>
    <property type="match status" value="1"/>
</dbReference>
<gene>
    <name evidence="7" type="primary">pcm</name>
    <name evidence="9" type="ORF">NB646_09585</name>
</gene>
<dbReference type="InterPro" id="IPR000682">
    <property type="entry name" value="PCMT"/>
</dbReference>
<dbReference type="NCBIfam" id="NF001453">
    <property type="entry name" value="PRK00312.1"/>
    <property type="match status" value="1"/>
</dbReference>
<comment type="function">
    <text evidence="7">Catalyzes the methyl esterification of L-isoaspartyl residues in peptides and proteins that result from spontaneous decomposition of normal L-aspartyl and L-asparaginyl residues. It plays a role in the repair and/or degradation of damaged proteins.</text>
</comment>
<dbReference type="EMBL" id="CP098251">
    <property type="protein sequence ID" value="WAV91057.1"/>
    <property type="molecule type" value="Genomic_DNA"/>
</dbReference>
<dbReference type="PANTHER" id="PTHR11579">
    <property type="entry name" value="PROTEIN-L-ISOASPARTATE O-METHYLTRANSFERASE"/>
    <property type="match status" value="1"/>
</dbReference>
<accession>A0A9E9LB12</accession>
<evidence type="ECO:0000256" key="2">
    <source>
        <dbReference type="ARBA" id="ARBA00005369"/>
    </source>
</evidence>
<feature type="active site" evidence="7">
    <location>
        <position position="124"/>
    </location>
</feature>
<evidence type="ECO:0000313" key="9">
    <source>
        <dbReference type="EMBL" id="WAV91057.1"/>
    </source>
</evidence>
<keyword evidence="3 7" id="KW-0963">Cytoplasm</keyword>
<evidence type="ECO:0000256" key="7">
    <source>
        <dbReference type="HAMAP-Rule" id="MF_00090"/>
    </source>
</evidence>
<evidence type="ECO:0000256" key="5">
    <source>
        <dbReference type="ARBA" id="ARBA00022679"/>
    </source>
</evidence>
<evidence type="ECO:0000256" key="1">
    <source>
        <dbReference type="ARBA" id="ARBA00004496"/>
    </source>
</evidence>
<dbReference type="PANTHER" id="PTHR11579:SF0">
    <property type="entry name" value="PROTEIN-L-ISOASPARTATE(D-ASPARTATE) O-METHYLTRANSFERASE"/>
    <property type="match status" value="1"/>
</dbReference>
<dbReference type="HAMAP" id="MF_00090">
    <property type="entry name" value="PIMT"/>
    <property type="match status" value="1"/>
</dbReference>
<dbReference type="NCBIfam" id="TIGR00080">
    <property type="entry name" value="pimt"/>
    <property type="match status" value="1"/>
</dbReference>
<evidence type="ECO:0000256" key="4">
    <source>
        <dbReference type="ARBA" id="ARBA00022603"/>
    </source>
</evidence>
<protein>
    <recommendedName>
        <fullName evidence="7">Protein-L-isoaspartate O-methyltransferase</fullName>
        <ecNumber evidence="7">2.1.1.77</ecNumber>
    </recommendedName>
    <alternativeName>
        <fullName evidence="7">L-isoaspartyl protein carboxyl methyltransferase</fullName>
    </alternativeName>
    <alternativeName>
        <fullName evidence="7">Protein L-isoaspartyl methyltransferase</fullName>
    </alternativeName>
    <alternativeName>
        <fullName evidence="7">Protein-beta-aspartate methyltransferase</fullName>
        <shortName evidence="7">PIMT</shortName>
    </alternativeName>
</protein>
<comment type="subcellular location">
    <subcellularLocation>
        <location evidence="1 7">Cytoplasm</location>
    </subcellularLocation>
</comment>
<keyword evidence="4 7" id="KW-0489">Methyltransferase</keyword>
<reference evidence="9" key="1">
    <citation type="journal article" date="2022" name="Front. Microbiol.">
        <title>New perspectives on an old grouping: The genomic and phenotypic variability of Oxalobacter formigenes and the implications for calcium oxalate stone prevention.</title>
        <authorList>
            <person name="Chmiel J.A."/>
            <person name="Carr C."/>
            <person name="Stuivenberg G.A."/>
            <person name="Venema R."/>
            <person name="Chanyi R.M."/>
            <person name="Al K.F."/>
            <person name="Giguere D."/>
            <person name="Say H."/>
            <person name="Akouris P.P."/>
            <person name="Dominguez Romero S.A."/>
            <person name="Kwong A."/>
            <person name="Tai V."/>
            <person name="Koval S.F."/>
            <person name="Razvi H."/>
            <person name="Bjazevic J."/>
            <person name="Burton J.P."/>
        </authorList>
    </citation>
    <scope>NUCLEOTIDE SEQUENCE</scope>
    <source>
        <strain evidence="9">OxK</strain>
    </source>
</reference>
<dbReference type="PROSITE" id="PS01279">
    <property type="entry name" value="PCMT"/>
    <property type="match status" value="1"/>
</dbReference>
<comment type="similarity">
    <text evidence="2 7">Belongs to the methyltransferase superfamily. L-isoaspartyl/D-aspartyl protein methyltransferase family.</text>
</comment>
<feature type="region of interest" description="Disordered" evidence="8">
    <location>
        <begin position="32"/>
        <end position="59"/>
    </location>
</feature>
<keyword evidence="6 7" id="KW-0949">S-adenosyl-L-methionine</keyword>
<dbReference type="Gene3D" id="3.40.50.150">
    <property type="entry name" value="Vaccinia Virus protein VP39"/>
    <property type="match status" value="1"/>
</dbReference>
<dbReference type="FunFam" id="3.40.50.150:FF:000010">
    <property type="entry name" value="Protein-L-isoaspartate O-methyltransferase"/>
    <property type="match status" value="1"/>
</dbReference>
<comment type="catalytic activity">
    <reaction evidence="7">
        <text>[protein]-L-isoaspartate + S-adenosyl-L-methionine = [protein]-L-isoaspartate alpha-methyl ester + S-adenosyl-L-homocysteine</text>
        <dbReference type="Rhea" id="RHEA:12705"/>
        <dbReference type="Rhea" id="RHEA-COMP:12143"/>
        <dbReference type="Rhea" id="RHEA-COMP:12144"/>
        <dbReference type="ChEBI" id="CHEBI:57856"/>
        <dbReference type="ChEBI" id="CHEBI:59789"/>
        <dbReference type="ChEBI" id="CHEBI:90596"/>
        <dbReference type="ChEBI" id="CHEBI:90598"/>
        <dbReference type="EC" id="2.1.1.77"/>
    </reaction>
</comment>